<sequence>MTVAGAAVSALTIGVRRPTPWVGSAVSIVPKRAYRASLSYRA</sequence>
<evidence type="ECO:0000313" key="1">
    <source>
        <dbReference type="EMBL" id="NNJ24646.1"/>
    </source>
</evidence>
<keyword evidence="2" id="KW-1185">Reference proteome</keyword>
<proteinExistence type="predicted"/>
<name>A0ABX1VC60_9PLAN</name>
<protein>
    <submittedName>
        <fullName evidence="1">Uncharacterized protein</fullName>
    </submittedName>
</protein>
<gene>
    <name evidence="1" type="ORF">LzC2_07050</name>
</gene>
<comment type="caution">
    <text evidence="1">The sequence shown here is derived from an EMBL/GenBank/DDBJ whole genome shotgun (WGS) entry which is preliminary data.</text>
</comment>
<evidence type="ECO:0000313" key="2">
    <source>
        <dbReference type="Proteomes" id="UP000609651"/>
    </source>
</evidence>
<accession>A0ABX1VC60</accession>
<organism evidence="1 2">
    <name type="scientific">Alienimonas chondri</name>
    <dbReference type="NCBI Taxonomy" id="2681879"/>
    <lineage>
        <taxon>Bacteria</taxon>
        <taxon>Pseudomonadati</taxon>
        <taxon>Planctomycetota</taxon>
        <taxon>Planctomycetia</taxon>
        <taxon>Planctomycetales</taxon>
        <taxon>Planctomycetaceae</taxon>
        <taxon>Alienimonas</taxon>
    </lineage>
</organism>
<dbReference type="Proteomes" id="UP000609651">
    <property type="component" value="Unassembled WGS sequence"/>
</dbReference>
<reference evidence="1 2" key="1">
    <citation type="journal article" date="2020" name="Syst. Appl. Microbiol.">
        <title>Alienimonas chondri sp. nov., a novel planctomycete isolated from the biofilm of the red alga Chondrus crispus.</title>
        <authorList>
            <person name="Vitorino I."/>
            <person name="Albuquerque L."/>
            <person name="Wiegand S."/>
            <person name="Kallscheuer N."/>
            <person name="da Costa M.S."/>
            <person name="Lobo-da-Cunha A."/>
            <person name="Jogler C."/>
            <person name="Lage O.M."/>
        </authorList>
    </citation>
    <scope>NUCLEOTIDE SEQUENCE [LARGE SCALE GENOMIC DNA]</scope>
    <source>
        <strain evidence="1 2">LzC2</strain>
    </source>
</reference>
<dbReference type="EMBL" id="WTPX01000013">
    <property type="protein sequence ID" value="NNJ24646.1"/>
    <property type="molecule type" value="Genomic_DNA"/>
</dbReference>